<accession>A0A645AF62</accession>
<proteinExistence type="predicted"/>
<organism evidence="1">
    <name type="scientific">bioreactor metagenome</name>
    <dbReference type="NCBI Taxonomy" id="1076179"/>
    <lineage>
        <taxon>unclassified sequences</taxon>
        <taxon>metagenomes</taxon>
        <taxon>ecological metagenomes</taxon>
    </lineage>
</organism>
<dbReference type="AlphaFoldDB" id="A0A645AF62"/>
<protein>
    <submittedName>
        <fullName evidence="1">Uncharacterized protein</fullName>
    </submittedName>
</protein>
<sequence>MVTAVPGLTLLPVGERVMIGVVGAELETVKFTSVQPEYRPQASLARTLTVYVPAV</sequence>
<name>A0A645AF62_9ZZZZ</name>
<gene>
    <name evidence="1" type="ORF">SDC9_98596</name>
</gene>
<evidence type="ECO:0000313" key="1">
    <source>
        <dbReference type="EMBL" id="MPM51845.1"/>
    </source>
</evidence>
<comment type="caution">
    <text evidence="1">The sequence shown here is derived from an EMBL/GenBank/DDBJ whole genome shotgun (WGS) entry which is preliminary data.</text>
</comment>
<dbReference type="EMBL" id="VSSQ01013596">
    <property type="protein sequence ID" value="MPM51845.1"/>
    <property type="molecule type" value="Genomic_DNA"/>
</dbReference>
<reference evidence="1" key="1">
    <citation type="submission" date="2019-08" db="EMBL/GenBank/DDBJ databases">
        <authorList>
            <person name="Kucharzyk K."/>
            <person name="Murdoch R.W."/>
            <person name="Higgins S."/>
            <person name="Loffler F."/>
        </authorList>
    </citation>
    <scope>NUCLEOTIDE SEQUENCE</scope>
</reference>